<dbReference type="AlphaFoldDB" id="A0A922EUD6"/>
<evidence type="ECO:0000313" key="2">
    <source>
        <dbReference type="Proteomes" id="UP000811246"/>
    </source>
</evidence>
<gene>
    <name evidence="1" type="ORF">I3842_06G175200</name>
</gene>
<comment type="caution">
    <text evidence="1">The sequence shown here is derived from an EMBL/GenBank/DDBJ whole genome shotgun (WGS) entry which is preliminary data.</text>
</comment>
<evidence type="ECO:0000313" key="1">
    <source>
        <dbReference type="EMBL" id="KAG6710278.1"/>
    </source>
</evidence>
<protein>
    <submittedName>
        <fullName evidence="1">Uncharacterized protein</fullName>
    </submittedName>
</protein>
<name>A0A922EUD6_CARIL</name>
<sequence>MWVVVFMDIRVGRQVGLKGQLTALIRCQYTSTECSIECLTTARQKSCDATLEC</sequence>
<organism evidence="1 2">
    <name type="scientific">Carya illinoinensis</name>
    <name type="common">Pecan</name>
    <dbReference type="NCBI Taxonomy" id="32201"/>
    <lineage>
        <taxon>Eukaryota</taxon>
        <taxon>Viridiplantae</taxon>
        <taxon>Streptophyta</taxon>
        <taxon>Embryophyta</taxon>
        <taxon>Tracheophyta</taxon>
        <taxon>Spermatophyta</taxon>
        <taxon>Magnoliopsida</taxon>
        <taxon>eudicotyledons</taxon>
        <taxon>Gunneridae</taxon>
        <taxon>Pentapetalae</taxon>
        <taxon>rosids</taxon>
        <taxon>fabids</taxon>
        <taxon>Fagales</taxon>
        <taxon>Juglandaceae</taxon>
        <taxon>Carya</taxon>
    </lineage>
</organism>
<proteinExistence type="predicted"/>
<dbReference type="EMBL" id="CM031830">
    <property type="protein sequence ID" value="KAG6710278.1"/>
    <property type="molecule type" value="Genomic_DNA"/>
</dbReference>
<reference evidence="1" key="1">
    <citation type="submission" date="2021-01" db="EMBL/GenBank/DDBJ databases">
        <authorList>
            <person name="Lovell J.T."/>
            <person name="Bentley N."/>
            <person name="Bhattarai G."/>
            <person name="Jenkins J.W."/>
            <person name="Sreedasyam A."/>
            <person name="Alarcon Y."/>
            <person name="Bock C."/>
            <person name="Boston L."/>
            <person name="Carlson J."/>
            <person name="Cervantes K."/>
            <person name="Clermont K."/>
            <person name="Krom N."/>
            <person name="Kubenka K."/>
            <person name="Mamidi S."/>
            <person name="Mattison C."/>
            <person name="Monteros M."/>
            <person name="Pisani C."/>
            <person name="Plott C."/>
            <person name="Rajasekar S."/>
            <person name="Rhein H.S."/>
            <person name="Rohla C."/>
            <person name="Song M."/>
            <person name="Hilaire R.S."/>
            <person name="Shu S."/>
            <person name="Wells L."/>
            <person name="Wang X."/>
            <person name="Webber J."/>
            <person name="Heerema R.J."/>
            <person name="Klein P."/>
            <person name="Conner P."/>
            <person name="Grauke L."/>
            <person name="Grimwood J."/>
            <person name="Schmutz J."/>
            <person name="Randall J.J."/>
        </authorList>
    </citation>
    <scope>NUCLEOTIDE SEQUENCE</scope>
    <source>
        <tissue evidence="1">Leaf</tissue>
    </source>
</reference>
<dbReference type="Proteomes" id="UP000811246">
    <property type="component" value="Chromosome 6"/>
</dbReference>
<accession>A0A922EUD6</accession>